<dbReference type="CDD" id="cd03448">
    <property type="entry name" value="HDE_HSD"/>
    <property type="match status" value="1"/>
</dbReference>
<dbReference type="InterPro" id="IPR002539">
    <property type="entry name" value="MaoC-like_dom"/>
</dbReference>
<dbReference type="Gene3D" id="3.10.129.10">
    <property type="entry name" value="Hotdog Thioesterase"/>
    <property type="match status" value="1"/>
</dbReference>
<evidence type="ECO:0000259" key="2">
    <source>
        <dbReference type="Pfam" id="PF22622"/>
    </source>
</evidence>
<gene>
    <name evidence="3" type="ORF">A9D14_15020</name>
    <name evidence="4" type="ORF">H4O24_18750</name>
</gene>
<keyword evidence="3" id="KW-0614">Plasmid</keyword>
<geneLocation type="plasmid" evidence="5">
    <name>pcme4a9i</name>
</geneLocation>
<keyword evidence="5" id="KW-1185">Reference proteome</keyword>
<dbReference type="Proteomes" id="UP000515297">
    <property type="component" value="Plasmid plas1"/>
</dbReference>
<dbReference type="InterPro" id="IPR029069">
    <property type="entry name" value="HotDog_dom_sf"/>
</dbReference>
<dbReference type="STRING" id="450378.GCA_001661675_03018"/>
<feature type="domain" description="Peroxisomal multifunctional enzyme type 2-like N-terminal" evidence="2">
    <location>
        <begin position="22"/>
        <end position="146"/>
    </location>
</feature>
<evidence type="ECO:0000313" key="3">
    <source>
        <dbReference type="EMBL" id="ARU17686.1"/>
    </source>
</evidence>
<dbReference type="EMBL" id="CP019603">
    <property type="protein sequence ID" value="ARU17686.1"/>
    <property type="molecule type" value="Genomic_DNA"/>
</dbReference>
<dbReference type="Pfam" id="PF01575">
    <property type="entry name" value="MaoC_dehydratas"/>
    <property type="match status" value="1"/>
</dbReference>
<evidence type="ECO:0000313" key="6">
    <source>
        <dbReference type="Proteomes" id="UP000515297"/>
    </source>
</evidence>
<proteinExistence type="predicted"/>
<dbReference type="RefSeq" id="WP_066849684.1">
    <property type="nucleotide sequence ID" value="NZ_CP019603.1"/>
</dbReference>
<dbReference type="GO" id="GO:0006635">
    <property type="term" value="P:fatty acid beta-oxidation"/>
    <property type="evidence" value="ECO:0007669"/>
    <property type="project" value="TreeGrafter"/>
</dbReference>
<feature type="domain" description="MaoC-like" evidence="1">
    <location>
        <begin position="165"/>
        <end position="267"/>
    </location>
</feature>
<organism evidence="3 5">
    <name type="scientific">Croceicoccus marinus</name>
    <dbReference type="NCBI Taxonomy" id="450378"/>
    <lineage>
        <taxon>Bacteria</taxon>
        <taxon>Pseudomonadati</taxon>
        <taxon>Pseudomonadota</taxon>
        <taxon>Alphaproteobacteria</taxon>
        <taxon>Sphingomonadales</taxon>
        <taxon>Erythrobacteraceae</taxon>
        <taxon>Croceicoccus</taxon>
    </lineage>
</organism>
<evidence type="ECO:0000259" key="1">
    <source>
        <dbReference type="Pfam" id="PF01575"/>
    </source>
</evidence>
<accession>A0A1Z1FG31</accession>
<dbReference type="Proteomes" id="UP000195807">
    <property type="component" value="Plasmid pCME4A9I"/>
</dbReference>
<protein>
    <submittedName>
        <fullName evidence="3 4">Dehydratase</fullName>
    </submittedName>
</protein>
<name>A0A1Z1FG31_9SPHN</name>
<dbReference type="EMBL" id="CP060053">
    <property type="protein sequence ID" value="QNE07071.1"/>
    <property type="molecule type" value="Genomic_DNA"/>
</dbReference>
<dbReference type="InterPro" id="IPR054357">
    <property type="entry name" value="MFE-2_N"/>
</dbReference>
<dbReference type="GO" id="GO:0004300">
    <property type="term" value="F:enoyl-CoA hydratase activity"/>
    <property type="evidence" value="ECO:0007669"/>
    <property type="project" value="TreeGrafter"/>
</dbReference>
<evidence type="ECO:0000313" key="4">
    <source>
        <dbReference type="EMBL" id="QNE07071.1"/>
    </source>
</evidence>
<sequence>MTAPLDTEKLLSYSIPQTHDDYDPRDAIIYALGVGAGLTSEIDETSLIFERGLQVLPTMALVLGTPGFWAMDPATGLDWLSILHGEQRLKIHAPLETAGTLIGTTKVTDIADKGPGKPALIRAKKEVRTLSGLLVAETSEIWFIQGAGGFGGERSLPAEPQFPIPDRDPDLEVVLPTCLAQAAIYRLSGDRNPLHIDPETAASVGFDRPILHGLGTMGIVARALIHGACGGVAASLREMNVRFTAPVYPGDDIHTHIWQDGDTLHFRAFRNGTQERVIDNGFARVVHAAA</sequence>
<dbReference type="GO" id="GO:0044594">
    <property type="term" value="F:17-beta-hydroxysteroid dehydrogenase (NAD+) activity"/>
    <property type="evidence" value="ECO:0007669"/>
    <property type="project" value="TreeGrafter"/>
</dbReference>
<reference evidence="3 5" key="1">
    <citation type="submission" date="2017-01" db="EMBL/GenBank/DDBJ databases">
        <title>Complete genome sequence of esterase-producing bacterium Croceicoccus marinus E4A9.</title>
        <authorList>
            <person name="Wu Y.-H."/>
            <person name="Cheng H."/>
            <person name="Xu L."/>
            <person name="Huo Y.-Y."/>
            <person name="Wang C.-S."/>
            <person name="Xu X.-W."/>
        </authorList>
    </citation>
    <scope>NUCLEOTIDE SEQUENCE [LARGE SCALE GENOMIC DNA]</scope>
    <source>
        <strain evidence="3 5">E4A9</strain>
        <plasmid evidence="3">pCME4A9I</plasmid>
        <plasmid evidence="5">Plasmid pcme4a9i</plasmid>
    </source>
</reference>
<dbReference type="OrthoDB" id="9800237at2"/>
<evidence type="ECO:0000313" key="5">
    <source>
        <dbReference type="Proteomes" id="UP000195807"/>
    </source>
</evidence>
<dbReference type="SUPFAM" id="SSF54637">
    <property type="entry name" value="Thioesterase/thiol ester dehydrase-isomerase"/>
    <property type="match status" value="2"/>
</dbReference>
<dbReference type="PANTHER" id="PTHR13078:SF56">
    <property type="entry name" value="PEROXISOMAL MULTIFUNCTIONAL ENZYME TYPE 2"/>
    <property type="match status" value="1"/>
</dbReference>
<geneLocation type="plasmid" evidence="3">
    <name>pCME4A9I</name>
</geneLocation>
<geneLocation type="plasmid" evidence="4 6">
    <name>plas1</name>
</geneLocation>
<dbReference type="GO" id="GO:0003857">
    <property type="term" value="F:(3S)-3-hydroxyacyl-CoA dehydrogenase (NAD+) activity"/>
    <property type="evidence" value="ECO:0007669"/>
    <property type="project" value="TreeGrafter"/>
</dbReference>
<reference evidence="4 6" key="2">
    <citation type="submission" date="2020-08" db="EMBL/GenBank/DDBJ databases">
        <authorList>
            <person name="Liu G."/>
            <person name="Sun C."/>
        </authorList>
    </citation>
    <scope>NUCLEOTIDE SEQUENCE [LARGE SCALE GENOMIC DNA]</scope>
    <source>
        <strain evidence="4 6">OT19</strain>
        <plasmid evidence="4 6">plas1</plasmid>
    </source>
</reference>
<dbReference type="KEGG" id="cman:A9D14_15020"/>
<dbReference type="AlphaFoldDB" id="A0A1Z1FG31"/>
<dbReference type="Pfam" id="PF22622">
    <property type="entry name" value="MFE-2_hydrat-2_N"/>
    <property type="match status" value="1"/>
</dbReference>
<dbReference type="PANTHER" id="PTHR13078">
    <property type="entry name" value="PEROXISOMAL MULTIFUNCTIONAL ENZYME TYPE 2-RELATED"/>
    <property type="match status" value="1"/>
</dbReference>